<comment type="similarity">
    <text evidence="2">Belongs to the binding-protein-dependent transport system permease family. FecCD subfamily.</text>
</comment>
<evidence type="ECO:0000313" key="10">
    <source>
        <dbReference type="Proteomes" id="UP000829817"/>
    </source>
</evidence>
<dbReference type="InterPro" id="IPR000522">
    <property type="entry name" value="ABC_transptr_permease_BtuC"/>
</dbReference>
<evidence type="ECO:0000256" key="6">
    <source>
        <dbReference type="ARBA" id="ARBA00022989"/>
    </source>
</evidence>
<accession>A0ABY4DUE0</accession>
<evidence type="ECO:0000256" key="3">
    <source>
        <dbReference type="ARBA" id="ARBA00022448"/>
    </source>
</evidence>
<feature type="transmembrane region" description="Helical" evidence="8">
    <location>
        <begin position="151"/>
        <end position="173"/>
    </location>
</feature>
<name>A0ABY4DUE0_9NEIS</name>
<keyword evidence="4" id="KW-1003">Cell membrane</keyword>
<keyword evidence="7 8" id="KW-0472">Membrane</keyword>
<feature type="transmembrane region" description="Helical" evidence="8">
    <location>
        <begin position="309"/>
        <end position="329"/>
    </location>
</feature>
<feature type="transmembrane region" description="Helical" evidence="8">
    <location>
        <begin position="122"/>
        <end position="139"/>
    </location>
</feature>
<dbReference type="PANTHER" id="PTHR30472:SF24">
    <property type="entry name" value="FERRIC ENTEROBACTIN TRANSPORT SYSTEM PERMEASE PROTEIN FEPG"/>
    <property type="match status" value="1"/>
</dbReference>
<feature type="transmembrane region" description="Helical" evidence="8">
    <location>
        <begin position="241"/>
        <end position="270"/>
    </location>
</feature>
<protein>
    <submittedName>
        <fullName evidence="9">Iron chelate uptake ABC transporter family permease subunit</fullName>
    </submittedName>
</protein>
<evidence type="ECO:0000256" key="1">
    <source>
        <dbReference type="ARBA" id="ARBA00004651"/>
    </source>
</evidence>
<gene>
    <name evidence="9" type="ORF">LVJ83_02095</name>
</gene>
<dbReference type="PANTHER" id="PTHR30472">
    <property type="entry name" value="FERRIC ENTEROBACTIN TRANSPORT SYSTEM PERMEASE PROTEIN"/>
    <property type="match status" value="1"/>
</dbReference>
<feature type="transmembrane region" description="Helical" evidence="8">
    <location>
        <begin position="282"/>
        <end position="303"/>
    </location>
</feature>
<keyword evidence="3" id="KW-0813">Transport</keyword>
<dbReference type="SUPFAM" id="SSF81345">
    <property type="entry name" value="ABC transporter involved in vitamin B12 uptake, BtuC"/>
    <property type="match status" value="1"/>
</dbReference>
<feature type="transmembrane region" description="Helical" evidence="8">
    <location>
        <begin position="97"/>
        <end position="116"/>
    </location>
</feature>
<evidence type="ECO:0000256" key="2">
    <source>
        <dbReference type="ARBA" id="ARBA00007935"/>
    </source>
</evidence>
<evidence type="ECO:0000313" key="9">
    <source>
        <dbReference type="EMBL" id="UOO82290.1"/>
    </source>
</evidence>
<sequence length="334" mass="34592">MMRKNLFLPLKRQHLFQTAMLLTTVALAVMAALWGKQQWLGADLPALLRHEAGAVKEWLFWQLWLPRALVAAGAGAALGAAGAVFQCLTRNPLGSPDIIGVNAGAAMGAVAAALLWPGYVPVTLGALLGSLLVLLLILLGTRGRMDFGMDIIISGLAVNAAALALVQFGLTSVRQESAQQMAAWLSGSLAARSWAQVEAVWLGLPPLLLALVLLNTRLGLLALGDAAAAALGVPLRRTAWLALLSATALAALAVVAAGPVAFLALAAPHLVRHLFDTDRPMIAAAALMGAVLLLLSDGVARLLPTASQLPVGVVTAGLGGVYLCILMIFSRKTA</sequence>
<evidence type="ECO:0000256" key="4">
    <source>
        <dbReference type="ARBA" id="ARBA00022475"/>
    </source>
</evidence>
<organism evidence="9 10">
    <name type="scientific">Uruburuella testudinis</name>
    <dbReference type="NCBI Taxonomy" id="1282863"/>
    <lineage>
        <taxon>Bacteria</taxon>
        <taxon>Pseudomonadati</taxon>
        <taxon>Pseudomonadota</taxon>
        <taxon>Betaproteobacteria</taxon>
        <taxon>Neisseriales</taxon>
        <taxon>Neisseriaceae</taxon>
        <taxon>Uruburuella</taxon>
    </lineage>
</organism>
<dbReference type="InterPro" id="IPR037294">
    <property type="entry name" value="ABC_BtuC-like"/>
</dbReference>
<comment type="subcellular location">
    <subcellularLocation>
        <location evidence="1">Cell membrane</location>
        <topology evidence="1">Multi-pass membrane protein</topology>
    </subcellularLocation>
</comment>
<keyword evidence="5 8" id="KW-0812">Transmembrane</keyword>
<proteinExistence type="inferred from homology"/>
<dbReference type="Pfam" id="PF01032">
    <property type="entry name" value="FecCD"/>
    <property type="match status" value="1"/>
</dbReference>
<dbReference type="RefSeq" id="WP_244785851.1">
    <property type="nucleotide sequence ID" value="NZ_CP091508.1"/>
</dbReference>
<evidence type="ECO:0000256" key="7">
    <source>
        <dbReference type="ARBA" id="ARBA00023136"/>
    </source>
</evidence>
<keyword evidence="10" id="KW-1185">Reference proteome</keyword>
<evidence type="ECO:0000256" key="5">
    <source>
        <dbReference type="ARBA" id="ARBA00022692"/>
    </source>
</evidence>
<feature type="transmembrane region" description="Helical" evidence="8">
    <location>
        <begin position="64"/>
        <end position="85"/>
    </location>
</feature>
<keyword evidence="6 8" id="KW-1133">Transmembrane helix</keyword>
<reference evidence="9 10" key="1">
    <citation type="journal article" date="2022" name="Res Sq">
        <title>Evolution of multicellular longitudinally dividing oral cavity symbionts (Neisseriaceae).</title>
        <authorList>
            <person name="Nyongesa S."/>
            <person name="Weber P."/>
            <person name="Bernet E."/>
            <person name="Pullido F."/>
            <person name="Nieckarz M."/>
            <person name="Delaby M."/>
            <person name="Nieves C."/>
            <person name="Viehboeck T."/>
            <person name="Krause N."/>
            <person name="Rivera-Millot A."/>
            <person name="Nakamura A."/>
            <person name="Vischer N."/>
            <person name="VanNieuwenhze M."/>
            <person name="Brun Y."/>
            <person name="Cava F."/>
            <person name="Bulgheresi S."/>
            <person name="Veyrier F."/>
        </authorList>
    </citation>
    <scope>NUCLEOTIDE SEQUENCE [LARGE SCALE GENOMIC DNA]</scope>
    <source>
        <strain evidence="9 10">CCUG 63373m</strain>
    </source>
</reference>
<dbReference type="Gene3D" id="1.10.3470.10">
    <property type="entry name" value="ABC transporter involved in vitamin B12 uptake, BtuC"/>
    <property type="match status" value="1"/>
</dbReference>
<evidence type="ECO:0000256" key="8">
    <source>
        <dbReference type="SAM" id="Phobius"/>
    </source>
</evidence>
<feature type="transmembrane region" description="Helical" evidence="8">
    <location>
        <begin position="193"/>
        <end position="213"/>
    </location>
</feature>
<dbReference type="EMBL" id="CP091508">
    <property type="protein sequence ID" value="UOO82290.1"/>
    <property type="molecule type" value="Genomic_DNA"/>
</dbReference>
<dbReference type="Proteomes" id="UP000829817">
    <property type="component" value="Chromosome"/>
</dbReference>